<feature type="compositionally biased region" description="Basic and acidic residues" evidence="2">
    <location>
        <begin position="41"/>
        <end position="52"/>
    </location>
</feature>
<feature type="region of interest" description="Disordered" evidence="2">
    <location>
        <begin position="1"/>
        <end position="98"/>
    </location>
</feature>
<feature type="compositionally biased region" description="Low complexity" evidence="2">
    <location>
        <begin position="57"/>
        <end position="70"/>
    </location>
</feature>
<protein>
    <submittedName>
        <fullName evidence="3">Predicted protein</fullName>
    </submittedName>
</protein>
<dbReference type="AlphaFoldDB" id="C1N0N9"/>
<proteinExistence type="predicted"/>
<evidence type="ECO:0000313" key="3">
    <source>
        <dbReference type="EMBL" id="EEH54305.1"/>
    </source>
</evidence>
<dbReference type="EMBL" id="GG663744">
    <property type="protein sequence ID" value="EEH54305.1"/>
    <property type="molecule type" value="Genomic_DNA"/>
</dbReference>
<accession>C1N0N9</accession>
<name>C1N0N9_MICPC</name>
<evidence type="ECO:0000256" key="2">
    <source>
        <dbReference type="SAM" id="MobiDB-lite"/>
    </source>
</evidence>
<reference evidence="3 4" key="1">
    <citation type="journal article" date="2009" name="Science">
        <title>Green evolution and dynamic adaptations revealed by genomes of the marine picoeukaryotes Micromonas.</title>
        <authorList>
            <person name="Worden A.Z."/>
            <person name="Lee J.H."/>
            <person name="Mock T."/>
            <person name="Rouze P."/>
            <person name="Simmons M.P."/>
            <person name="Aerts A.L."/>
            <person name="Allen A.E."/>
            <person name="Cuvelier M.L."/>
            <person name="Derelle E."/>
            <person name="Everett M.V."/>
            <person name="Foulon E."/>
            <person name="Grimwood J."/>
            <person name="Gundlach H."/>
            <person name="Henrissat B."/>
            <person name="Napoli C."/>
            <person name="McDonald S.M."/>
            <person name="Parker M.S."/>
            <person name="Rombauts S."/>
            <person name="Salamov A."/>
            <person name="Von Dassow P."/>
            <person name="Badger J.H."/>
            <person name="Coutinho P.M."/>
            <person name="Demir E."/>
            <person name="Dubchak I."/>
            <person name="Gentemann C."/>
            <person name="Eikrem W."/>
            <person name="Gready J.E."/>
            <person name="John U."/>
            <person name="Lanier W."/>
            <person name="Lindquist E.A."/>
            <person name="Lucas S."/>
            <person name="Mayer K.F."/>
            <person name="Moreau H."/>
            <person name="Not F."/>
            <person name="Otillar R."/>
            <person name="Panaud O."/>
            <person name="Pangilinan J."/>
            <person name="Paulsen I."/>
            <person name="Piegu B."/>
            <person name="Poliakov A."/>
            <person name="Robbens S."/>
            <person name="Schmutz J."/>
            <person name="Toulza E."/>
            <person name="Wyss T."/>
            <person name="Zelensky A."/>
            <person name="Zhou K."/>
            <person name="Armbrust E.V."/>
            <person name="Bhattacharya D."/>
            <person name="Goodenough U.W."/>
            <person name="Van de Peer Y."/>
            <person name="Grigoriev I.V."/>
        </authorList>
    </citation>
    <scope>NUCLEOTIDE SEQUENCE [LARGE SCALE GENOMIC DNA]</scope>
    <source>
        <strain evidence="3 4">CCMP1545</strain>
    </source>
</reference>
<dbReference type="RefSeq" id="XP_003061675.1">
    <property type="nucleotide sequence ID" value="XM_003061629.1"/>
</dbReference>
<dbReference type="Proteomes" id="UP000001876">
    <property type="component" value="Unassembled WGS sequence"/>
</dbReference>
<evidence type="ECO:0000313" key="4">
    <source>
        <dbReference type="Proteomes" id="UP000001876"/>
    </source>
</evidence>
<organism evidence="4">
    <name type="scientific">Micromonas pusilla (strain CCMP1545)</name>
    <name type="common">Picoplanktonic green alga</name>
    <dbReference type="NCBI Taxonomy" id="564608"/>
    <lineage>
        <taxon>Eukaryota</taxon>
        <taxon>Viridiplantae</taxon>
        <taxon>Chlorophyta</taxon>
        <taxon>Mamiellophyceae</taxon>
        <taxon>Mamiellales</taxon>
        <taxon>Mamiellaceae</taxon>
        <taxon>Micromonas</taxon>
    </lineage>
</organism>
<sequence>MPSTQATANAAAAAEDTAEGTASAMVHSSGRRRGREDEDESPRGSDRRRRVETTAPADASALNADASALNGTGATERYEPATRAREGDEADDRSARVRAMSDEDVGVLEYKLQDKWEELRDATTELTDAENRKDYERALEVKRRVDKLGDEANDLRDALREATRKAARKRRTDAAAARMGANFGGDGEGPPVVIGGGLSDASEVAAAADRLWERRANEIMTRERLHDPQDTCFDIVRIGMALARKSGSPKITLRTSCVPVRAVDALLHLSSPEFFETCKSKGPREYPHRTAENPPPLDILLEHAKLLMARTNATTIARALTASSDTSEQAAAHGGGWGAFRPSKDPLEGPGLAHSNGELSVRDYEDALKLALLYKVEEFGRESFVEGRYPENLNRSLGKHYGYEEGEDGYRKEFCDHLGFGGYIDRMRAYFQGGRITGAVIPGVENATRDCLPPRVDYELELDGLCVIPVGRRLSEDDARRFYDMSNALRDHLFADEERTQTREWGITAIETSTMTPRERERSERERRYEQVSTVREMWSYSLCAMCHARGPNEIDRNVFVDYAGLFDGEDAHCFEDFERVWENAAARTHTLWRLSCLGYDVRASAGVRDDADGDPCDLLVVEAVGSGEGAPKKESFRAFAQRSFAALGLPPTLRSLERKRSKYESS</sequence>
<feature type="coiled-coil region" evidence="1">
    <location>
        <begin position="138"/>
        <end position="172"/>
    </location>
</feature>
<dbReference type="KEGG" id="mpp:MICPUCDRAFT_51091"/>
<gene>
    <name evidence="3" type="ORF">MICPUCDRAFT_51091</name>
</gene>
<feature type="compositionally biased region" description="Low complexity" evidence="2">
    <location>
        <begin position="1"/>
        <end position="24"/>
    </location>
</feature>
<dbReference type="GeneID" id="9686861"/>
<evidence type="ECO:0000256" key="1">
    <source>
        <dbReference type="SAM" id="Coils"/>
    </source>
</evidence>
<keyword evidence="1" id="KW-0175">Coiled coil</keyword>
<feature type="compositionally biased region" description="Basic and acidic residues" evidence="2">
    <location>
        <begin position="76"/>
        <end position="98"/>
    </location>
</feature>
<keyword evidence="4" id="KW-1185">Reference proteome</keyword>
<feature type="region of interest" description="Disordered" evidence="2">
    <location>
        <begin position="327"/>
        <end position="356"/>
    </location>
</feature>